<dbReference type="SFLD" id="SFLDG01135">
    <property type="entry name" value="C1.5.6:_HAD__Beta-PGM__Phospha"/>
    <property type="match status" value="1"/>
</dbReference>
<organism evidence="11 12">
    <name type="scientific">Marinobacterium aestuarii</name>
    <dbReference type="NCBI Taxonomy" id="1821621"/>
    <lineage>
        <taxon>Bacteria</taxon>
        <taxon>Pseudomonadati</taxon>
        <taxon>Pseudomonadota</taxon>
        <taxon>Gammaproteobacteria</taxon>
        <taxon>Oceanospirillales</taxon>
        <taxon>Oceanospirillaceae</taxon>
        <taxon>Marinobacterium</taxon>
    </lineage>
</organism>
<keyword evidence="7 10" id="KW-0378">Hydrolase</keyword>
<dbReference type="STRING" id="1821621.A8C75_04555"/>
<evidence type="ECO:0000313" key="11">
    <source>
        <dbReference type="EMBL" id="ANG61820.1"/>
    </source>
</evidence>
<evidence type="ECO:0000256" key="1">
    <source>
        <dbReference type="ARBA" id="ARBA00000830"/>
    </source>
</evidence>
<feature type="binding site" evidence="10">
    <location>
        <position position="16"/>
    </location>
    <ligand>
        <name>Mg(2+)</name>
        <dbReference type="ChEBI" id="CHEBI:18420"/>
    </ligand>
</feature>
<dbReference type="RefSeq" id="WP_067378751.1">
    <property type="nucleotide sequence ID" value="NZ_CP015839.1"/>
</dbReference>
<dbReference type="PANTHER" id="PTHR43434">
    <property type="entry name" value="PHOSPHOGLYCOLATE PHOSPHATASE"/>
    <property type="match status" value="1"/>
</dbReference>
<comment type="pathway">
    <text evidence="3 10">Organic acid metabolism; glycolate biosynthesis; glycolate from 2-phosphoglycolate: step 1/1.</text>
</comment>
<dbReference type="GO" id="GO:0046872">
    <property type="term" value="F:metal ion binding"/>
    <property type="evidence" value="ECO:0007669"/>
    <property type="project" value="UniProtKB-KW"/>
</dbReference>
<dbReference type="NCBIfam" id="TIGR01549">
    <property type="entry name" value="HAD-SF-IA-v1"/>
    <property type="match status" value="1"/>
</dbReference>
<feature type="binding site" evidence="10">
    <location>
        <position position="18"/>
    </location>
    <ligand>
        <name>Mg(2+)</name>
        <dbReference type="ChEBI" id="CHEBI:18420"/>
    </ligand>
</feature>
<dbReference type="NCBIfam" id="NF009695">
    <property type="entry name" value="PRK13222.1-2"/>
    <property type="match status" value="1"/>
</dbReference>
<dbReference type="SFLD" id="SFLDS00003">
    <property type="entry name" value="Haloacid_Dehalogenase"/>
    <property type="match status" value="1"/>
</dbReference>
<protein>
    <recommendedName>
        <fullName evidence="5 10">Phosphoglycolate phosphatase</fullName>
        <shortName evidence="10">PGP</shortName>
        <shortName evidence="10">PGPase</shortName>
        <ecNumber evidence="5 10">3.1.3.18</ecNumber>
    </recommendedName>
</protein>
<dbReference type="SFLD" id="SFLDG01129">
    <property type="entry name" value="C1.5:_HAD__Beta-PGM__Phosphata"/>
    <property type="match status" value="1"/>
</dbReference>
<dbReference type="InterPro" id="IPR023198">
    <property type="entry name" value="PGP-like_dom2"/>
</dbReference>
<dbReference type="Gene3D" id="3.40.50.1000">
    <property type="entry name" value="HAD superfamily/HAD-like"/>
    <property type="match status" value="1"/>
</dbReference>
<evidence type="ECO:0000256" key="5">
    <source>
        <dbReference type="ARBA" id="ARBA00013078"/>
    </source>
</evidence>
<keyword evidence="12" id="KW-1185">Reference proteome</keyword>
<feature type="binding site" evidence="10">
    <location>
        <position position="182"/>
    </location>
    <ligand>
        <name>Mg(2+)</name>
        <dbReference type="ChEBI" id="CHEBI:18420"/>
    </ligand>
</feature>
<comment type="catalytic activity">
    <reaction evidence="1 10">
        <text>2-phosphoglycolate + H2O = glycolate + phosphate</text>
        <dbReference type="Rhea" id="RHEA:14369"/>
        <dbReference type="ChEBI" id="CHEBI:15377"/>
        <dbReference type="ChEBI" id="CHEBI:29805"/>
        <dbReference type="ChEBI" id="CHEBI:43474"/>
        <dbReference type="ChEBI" id="CHEBI:58033"/>
        <dbReference type="EC" id="3.1.3.18"/>
    </reaction>
</comment>
<comment type="cofactor">
    <cofactor evidence="2 10">
        <name>Mg(2+)</name>
        <dbReference type="ChEBI" id="CHEBI:18420"/>
    </cofactor>
</comment>
<dbReference type="NCBIfam" id="TIGR01509">
    <property type="entry name" value="HAD-SF-IA-v3"/>
    <property type="match status" value="1"/>
</dbReference>
<evidence type="ECO:0000256" key="9">
    <source>
        <dbReference type="ARBA" id="ARBA00023277"/>
    </source>
</evidence>
<evidence type="ECO:0000256" key="2">
    <source>
        <dbReference type="ARBA" id="ARBA00001946"/>
    </source>
</evidence>
<dbReference type="UniPathway" id="UPA00865">
    <property type="reaction ID" value="UER00834"/>
</dbReference>
<evidence type="ECO:0000256" key="7">
    <source>
        <dbReference type="ARBA" id="ARBA00022801"/>
    </source>
</evidence>
<keyword evidence="8 10" id="KW-0460">Magnesium</keyword>
<dbReference type="EC" id="3.1.3.18" evidence="5 10"/>
<dbReference type="FunFam" id="3.40.50.1000:FF:000022">
    <property type="entry name" value="Phosphoglycolate phosphatase"/>
    <property type="match status" value="1"/>
</dbReference>
<sequence>MRSLFGGSDPALVLFDLDGTLVDSVPDLALAIDRMLAALELEPAGVARVRDWVGNGAPTLVRRALHGQLDIADATLPVGRFEQAYELFLQFYGESTAALSALYPGVSECLDGLRARGIRLGVATNKPMRFTGDMLQGLGIDGYFDVVIGGDSLPSCKPDPAMLLSAIEQCGATPATTLMVGDSSNDIRAARAAGCKVVGVPYGYNHGEPIEASAPDLIVARLDALL</sequence>
<dbReference type="EMBL" id="CP015839">
    <property type="protein sequence ID" value="ANG61820.1"/>
    <property type="molecule type" value="Genomic_DNA"/>
</dbReference>
<dbReference type="InterPro" id="IPR023214">
    <property type="entry name" value="HAD_sf"/>
</dbReference>
<accession>A0A1A9EVP1</accession>
<dbReference type="GO" id="GO:0008967">
    <property type="term" value="F:phosphoglycolate phosphatase activity"/>
    <property type="evidence" value="ECO:0007669"/>
    <property type="project" value="UniProtKB-UniRule"/>
</dbReference>
<dbReference type="CDD" id="cd16417">
    <property type="entry name" value="HAD_PGPase"/>
    <property type="match status" value="1"/>
</dbReference>
<dbReference type="GO" id="GO:0046295">
    <property type="term" value="P:glycolate biosynthetic process"/>
    <property type="evidence" value="ECO:0007669"/>
    <property type="project" value="UniProtKB-UniRule"/>
</dbReference>
<dbReference type="OrthoDB" id="9776368at2"/>
<gene>
    <name evidence="11" type="ORF">A8C75_04555</name>
</gene>
<dbReference type="Pfam" id="PF00702">
    <property type="entry name" value="Hydrolase"/>
    <property type="match status" value="1"/>
</dbReference>
<evidence type="ECO:0000313" key="12">
    <source>
        <dbReference type="Proteomes" id="UP000078070"/>
    </source>
</evidence>
<dbReference type="InterPro" id="IPR037512">
    <property type="entry name" value="PGPase_prok"/>
</dbReference>
<dbReference type="HAMAP" id="MF_00495">
    <property type="entry name" value="GPH_hydrolase_bact"/>
    <property type="match status" value="1"/>
</dbReference>
<dbReference type="InterPro" id="IPR006439">
    <property type="entry name" value="HAD-SF_hydro_IA"/>
</dbReference>
<evidence type="ECO:0000256" key="3">
    <source>
        <dbReference type="ARBA" id="ARBA00004818"/>
    </source>
</evidence>
<feature type="active site" description="Nucleophile" evidence="10">
    <location>
        <position position="16"/>
    </location>
</feature>
<dbReference type="GO" id="GO:0005975">
    <property type="term" value="P:carbohydrate metabolic process"/>
    <property type="evidence" value="ECO:0007669"/>
    <property type="project" value="InterPro"/>
</dbReference>
<evidence type="ECO:0000256" key="4">
    <source>
        <dbReference type="ARBA" id="ARBA00006171"/>
    </source>
</evidence>
<dbReference type="SUPFAM" id="SSF56784">
    <property type="entry name" value="HAD-like"/>
    <property type="match status" value="1"/>
</dbReference>
<dbReference type="NCBIfam" id="TIGR01449">
    <property type="entry name" value="PGP_bact"/>
    <property type="match status" value="1"/>
</dbReference>
<reference evidence="11 12" key="2">
    <citation type="journal article" date="2018" name="Int. J. Syst. Evol. Microbiol.">
        <title>Marinobacterium aestuarii sp. nov., a benzene-degrading marine bacterium isolated from estuary sediment.</title>
        <authorList>
            <person name="Bae S.S."/>
            <person name="Jung J."/>
            <person name="Chung D."/>
            <person name="Baek K."/>
        </authorList>
    </citation>
    <scope>NUCLEOTIDE SEQUENCE [LARGE SCALE GENOMIC DNA]</scope>
    <source>
        <strain evidence="11 12">ST58-10</strain>
    </source>
</reference>
<evidence type="ECO:0000256" key="8">
    <source>
        <dbReference type="ARBA" id="ARBA00022842"/>
    </source>
</evidence>
<dbReference type="PANTHER" id="PTHR43434:SF1">
    <property type="entry name" value="PHOSPHOGLYCOLATE PHOSPHATASE"/>
    <property type="match status" value="1"/>
</dbReference>
<dbReference type="InterPro" id="IPR036412">
    <property type="entry name" value="HAD-like_sf"/>
</dbReference>
<dbReference type="GO" id="GO:0005829">
    <property type="term" value="C:cytosol"/>
    <property type="evidence" value="ECO:0007669"/>
    <property type="project" value="TreeGrafter"/>
</dbReference>
<dbReference type="PRINTS" id="PR00413">
    <property type="entry name" value="HADHALOGNASE"/>
</dbReference>
<dbReference type="InterPro" id="IPR050155">
    <property type="entry name" value="HAD-like_hydrolase_sf"/>
</dbReference>
<comment type="similarity">
    <text evidence="4 10">Belongs to the HAD-like hydrolase superfamily. CbbY/CbbZ/Gph/YieH family.</text>
</comment>
<dbReference type="Gene3D" id="1.10.150.240">
    <property type="entry name" value="Putative phosphatase, domain 2"/>
    <property type="match status" value="1"/>
</dbReference>
<evidence type="ECO:0000256" key="6">
    <source>
        <dbReference type="ARBA" id="ARBA00022723"/>
    </source>
</evidence>
<dbReference type="AlphaFoldDB" id="A0A1A9EVP1"/>
<keyword evidence="9 10" id="KW-0119">Carbohydrate metabolism</keyword>
<dbReference type="GO" id="GO:0006281">
    <property type="term" value="P:DNA repair"/>
    <property type="evidence" value="ECO:0007669"/>
    <property type="project" value="TreeGrafter"/>
</dbReference>
<proteinExistence type="inferred from homology"/>
<dbReference type="Proteomes" id="UP000078070">
    <property type="component" value="Chromosome"/>
</dbReference>
<dbReference type="KEGG" id="mars:A8C75_04555"/>
<comment type="function">
    <text evidence="10">Specifically catalyzes the dephosphorylation of 2-phosphoglycolate. Is involved in the dissimilation of the intracellular 2-phosphoglycolate formed during the DNA repair of 3'-phosphoglycolate ends, a major class of DNA lesions induced by oxidative stress.</text>
</comment>
<reference evidence="12" key="1">
    <citation type="submission" date="2016-05" db="EMBL/GenBank/DDBJ databases">
        <authorList>
            <person name="Baek K."/>
            <person name="Yang S.-J."/>
        </authorList>
    </citation>
    <scope>NUCLEOTIDE SEQUENCE [LARGE SCALE GENOMIC DNA]</scope>
    <source>
        <strain evidence="12">ST58-10</strain>
    </source>
</reference>
<keyword evidence="6 10" id="KW-0479">Metal-binding</keyword>
<evidence type="ECO:0000256" key="10">
    <source>
        <dbReference type="HAMAP-Rule" id="MF_00495"/>
    </source>
</evidence>
<name>A0A1A9EVP1_9GAMM</name>